<evidence type="ECO:0000256" key="4">
    <source>
        <dbReference type="PIRSR" id="PIRSR000097-3"/>
    </source>
</evidence>
<comment type="caution">
    <text evidence="6">The sequence shown here is derived from an EMBL/GenBank/DDBJ whole genome shotgun (WGS) entry which is preliminary data.</text>
</comment>
<evidence type="ECO:0000256" key="2">
    <source>
        <dbReference type="ARBA" id="ARBA00022857"/>
    </source>
</evidence>
<reference evidence="6 7" key="1">
    <citation type="submission" date="2012-06" db="EMBL/GenBank/DDBJ databases">
        <title>Draft Genome Sequence of Lactobacillus hominis Strain CRBIP 24.179T, isolated from human intestine.</title>
        <authorList>
            <person name="Cousin S."/>
            <person name="Ma L."/>
            <person name="Bizet C."/>
            <person name="Loux V."/>
            <person name="Bouchier C."/>
            <person name="Clermont D."/>
            <person name="Creno S."/>
        </authorList>
    </citation>
    <scope>NUCLEOTIDE SEQUENCE [LARGE SCALE GENOMIC DNA]</scope>
    <source>
        <strain evidence="7">CRBIP 24.179T</strain>
    </source>
</reference>
<evidence type="ECO:0000256" key="3">
    <source>
        <dbReference type="ARBA" id="ARBA00023002"/>
    </source>
</evidence>
<dbReference type="PANTHER" id="PTHR43827">
    <property type="entry name" value="2,5-DIKETO-D-GLUCONIC ACID REDUCTASE"/>
    <property type="match status" value="1"/>
</dbReference>
<proteinExistence type="inferred from homology"/>
<dbReference type="PIRSF" id="PIRSF000097">
    <property type="entry name" value="AKR"/>
    <property type="match status" value="1"/>
</dbReference>
<keyword evidence="3 6" id="KW-0560">Oxidoreductase</keyword>
<dbReference type="RefSeq" id="WP_008471804.1">
    <property type="nucleotide sequence ID" value="NZ_AYZP01000005.1"/>
</dbReference>
<evidence type="ECO:0000313" key="6">
    <source>
        <dbReference type="EMBL" id="CCI82655.1"/>
    </source>
</evidence>
<evidence type="ECO:0000313" key="7">
    <source>
        <dbReference type="Proteomes" id="UP000009320"/>
    </source>
</evidence>
<evidence type="ECO:0000256" key="1">
    <source>
        <dbReference type="ARBA" id="ARBA00007905"/>
    </source>
</evidence>
<dbReference type="STRING" id="1423758.FC41_GL001652"/>
<accession>I7KI35</accession>
<dbReference type="EC" id="1.1.1.218" evidence="6"/>
<evidence type="ECO:0000259" key="5">
    <source>
        <dbReference type="Pfam" id="PF00248"/>
    </source>
</evidence>
<dbReference type="InterPro" id="IPR020471">
    <property type="entry name" value="AKR"/>
</dbReference>
<feature type="site" description="Lowers pKa of active site Tyr" evidence="4">
    <location>
        <position position="77"/>
    </location>
</feature>
<dbReference type="Gene3D" id="3.20.20.100">
    <property type="entry name" value="NADP-dependent oxidoreductase domain"/>
    <property type="match status" value="1"/>
</dbReference>
<dbReference type="PATRIC" id="fig|1423758.3.peg.1683"/>
<dbReference type="eggNOG" id="COG0656">
    <property type="taxonomic scope" value="Bacteria"/>
</dbReference>
<dbReference type="AlphaFoldDB" id="I7KI35"/>
<organism evidence="6 7">
    <name type="scientific">Lactobacillus hominis DSM 23910 = CRBIP 24.179</name>
    <dbReference type="NCBI Taxonomy" id="1423758"/>
    <lineage>
        <taxon>Bacteria</taxon>
        <taxon>Bacillati</taxon>
        <taxon>Bacillota</taxon>
        <taxon>Bacilli</taxon>
        <taxon>Lactobacillales</taxon>
        <taxon>Lactobacillaceae</taxon>
        <taxon>Lactobacillus</taxon>
    </lineage>
</organism>
<feature type="domain" description="NADP-dependent oxidoreductase" evidence="5">
    <location>
        <begin position="26"/>
        <end position="261"/>
    </location>
</feature>
<dbReference type="PRINTS" id="PR00069">
    <property type="entry name" value="ALDKETRDTASE"/>
</dbReference>
<gene>
    <name evidence="6" type="ORF">BN55_08010</name>
</gene>
<dbReference type="Proteomes" id="UP000009320">
    <property type="component" value="Unassembled WGS sequence"/>
</dbReference>
<keyword evidence="2" id="KW-0521">NADP</keyword>
<dbReference type="GO" id="GO:0050109">
    <property type="term" value="F:morphine 6-dehydrogenase activity"/>
    <property type="evidence" value="ECO:0007669"/>
    <property type="project" value="UniProtKB-EC"/>
</dbReference>
<dbReference type="SUPFAM" id="SSF51430">
    <property type="entry name" value="NAD(P)-linked oxidoreductase"/>
    <property type="match status" value="1"/>
</dbReference>
<dbReference type="Pfam" id="PF00248">
    <property type="entry name" value="Aldo_ket_red"/>
    <property type="match status" value="1"/>
</dbReference>
<dbReference type="EMBL" id="CAKE01000034">
    <property type="protein sequence ID" value="CCI82655.1"/>
    <property type="molecule type" value="Genomic_DNA"/>
</dbReference>
<keyword evidence="7" id="KW-1185">Reference proteome</keyword>
<sequence length="290" mass="33267">MTEIPEIKLNDGNQLPVVGLDISQISDREKARQTAEMAIKNGYRMIDAGANDDNQIALGEAIKETGVDRKQMFIITKVNVSKMTFEKANKAIEFTLKELDTDYIDLVVLAHPYGDIFGAWNALSYEKRQGKIRSIGLANFYPDQYVNLELAHEDKPAINEIEINPWFQQTNDVAFFKGRDVAVAAQAPFAQDKDNLLENKELKHIAEKYHKTVSQVILRWLTQRNIIVTPQSAHEKEQKEYLDIFDFELTEDEMIKIKGLDKGESQFFDRRDPAVIEDIFGESLKQLRNQ</sequence>
<comment type="similarity">
    <text evidence="1">Belongs to the aldo/keto reductase family.</text>
</comment>
<dbReference type="OrthoDB" id="9804790at2"/>
<protein>
    <submittedName>
        <fullName evidence="6">2,5-didehydrogluconate reductase</fullName>
        <ecNumber evidence="6">1.1.1.218</ecNumber>
    </submittedName>
</protein>
<dbReference type="InterPro" id="IPR023210">
    <property type="entry name" value="NADP_OxRdtase_dom"/>
</dbReference>
<dbReference type="InterPro" id="IPR036812">
    <property type="entry name" value="NAD(P)_OxRdtase_dom_sf"/>
</dbReference>
<dbReference type="GeneID" id="82847883"/>
<dbReference type="PANTHER" id="PTHR43827:SF3">
    <property type="entry name" value="NADP-DEPENDENT OXIDOREDUCTASE DOMAIN-CONTAINING PROTEIN"/>
    <property type="match status" value="1"/>
</dbReference>
<name>I7KI35_9LACO</name>